<evidence type="ECO:0000313" key="2">
    <source>
        <dbReference type="EMBL" id="ORY09892.1"/>
    </source>
</evidence>
<sequence length="403" mass="42716">MLPRGFRESRRLPLSRAGSDVAVRRVADTSRVLGPRGSLLECWDVAKETQPALHEHARRRGRHAIGGSGEDAHMSNGPTDPARWERRCRDAVCLASEVSPTGVLLQLVTPVGARDSEVLETPVPIDKLQGGPETGRPGGAVLGGALGYDLQNLVISLHPLCRPGPLPIAHHVVDEYNTIKLTVSGGRADRKCPGSSGRESHLIPNSGGFFVGNDLDNGDKNCGPNDCSQAVQSMEVCADPSWVYFASSTSPSSWNTVCCLPGWQGVTGSGGGGKPYCKPGSADATDYRPANTPSKGPGPSHTANEPPQTANGRTQTTNDPPHTTNVQAKTEFSSAVHLSTAAPAASVPSKFDTGGDIKNNQNKGDIQDNSLPAYHKFLESTVTQVPLRKAQGQQERLIPRLLL</sequence>
<dbReference type="EMBL" id="MCFA01000080">
    <property type="protein sequence ID" value="ORY09892.1"/>
    <property type="molecule type" value="Genomic_DNA"/>
</dbReference>
<feature type="region of interest" description="Disordered" evidence="1">
    <location>
        <begin position="280"/>
        <end position="369"/>
    </location>
</feature>
<protein>
    <submittedName>
        <fullName evidence="2">Uncharacterized protein</fullName>
    </submittedName>
</protein>
<gene>
    <name evidence="2" type="ORF">BCR34DRAFT_588971</name>
</gene>
<accession>A0A1Y1ZI20</accession>
<dbReference type="AlphaFoldDB" id="A0A1Y1ZI20"/>
<dbReference type="Proteomes" id="UP000193144">
    <property type="component" value="Unassembled WGS sequence"/>
</dbReference>
<evidence type="ECO:0000313" key="3">
    <source>
        <dbReference type="Proteomes" id="UP000193144"/>
    </source>
</evidence>
<keyword evidence="3" id="KW-1185">Reference proteome</keyword>
<feature type="compositionally biased region" description="Polar residues" evidence="1">
    <location>
        <begin position="358"/>
        <end position="369"/>
    </location>
</feature>
<organism evidence="2 3">
    <name type="scientific">Clohesyomyces aquaticus</name>
    <dbReference type="NCBI Taxonomy" id="1231657"/>
    <lineage>
        <taxon>Eukaryota</taxon>
        <taxon>Fungi</taxon>
        <taxon>Dikarya</taxon>
        <taxon>Ascomycota</taxon>
        <taxon>Pezizomycotina</taxon>
        <taxon>Dothideomycetes</taxon>
        <taxon>Pleosporomycetidae</taxon>
        <taxon>Pleosporales</taxon>
        <taxon>Lindgomycetaceae</taxon>
        <taxon>Clohesyomyces</taxon>
    </lineage>
</organism>
<reference evidence="2 3" key="1">
    <citation type="submission" date="2016-07" db="EMBL/GenBank/DDBJ databases">
        <title>Pervasive Adenine N6-methylation of Active Genes in Fungi.</title>
        <authorList>
            <consortium name="DOE Joint Genome Institute"/>
            <person name="Mondo S.J."/>
            <person name="Dannebaum R.O."/>
            <person name="Kuo R.C."/>
            <person name="Labutti K."/>
            <person name="Haridas S."/>
            <person name="Kuo A."/>
            <person name="Salamov A."/>
            <person name="Ahrendt S.R."/>
            <person name="Lipzen A."/>
            <person name="Sullivan W."/>
            <person name="Andreopoulos W.B."/>
            <person name="Clum A."/>
            <person name="Lindquist E."/>
            <person name="Daum C."/>
            <person name="Ramamoorthy G.K."/>
            <person name="Gryganskyi A."/>
            <person name="Culley D."/>
            <person name="Magnuson J.K."/>
            <person name="James T.Y."/>
            <person name="O'Malley M.A."/>
            <person name="Stajich J.E."/>
            <person name="Spatafora J.W."/>
            <person name="Visel A."/>
            <person name="Grigoriev I.V."/>
        </authorList>
    </citation>
    <scope>NUCLEOTIDE SEQUENCE [LARGE SCALE GENOMIC DNA]</scope>
    <source>
        <strain evidence="2 3">CBS 115471</strain>
    </source>
</reference>
<evidence type="ECO:0000256" key="1">
    <source>
        <dbReference type="SAM" id="MobiDB-lite"/>
    </source>
</evidence>
<comment type="caution">
    <text evidence="2">The sequence shown here is derived from an EMBL/GenBank/DDBJ whole genome shotgun (WGS) entry which is preliminary data.</text>
</comment>
<name>A0A1Y1ZI20_9PLEO</name>
<feature type="compositionally biased region" description="Polar residues" evidence="1">
    <location>
        <begin position="301"/>
        <end position="337"/>
    </location>
</feature>
<proteinExistence type="predicted"/>